<feature type="compositionally biased region" description="Polar residues" evidence="1">
    <location>
        <begin position="1001"/>
        <end position="1015"/>
    </location>
</feature>
<proteinExistence type="predicted"/>
<evidence type="ECO:0000256" key="1">
    <source>
        <dbReference type="SAM" id="MobiDB-lite"/>
    </source>
</evidence>
<organism evidence="3 4">
    <name type="scientific">Flavobacterium endophyticum</name>
    <dbReference type="NCBI Taxonomy" id="1540163"/>
    <lineage>
        <taxon>Bacteria</taxon>
        <taxon>Pseudomonadati</taxon>
        <taxon>Bacteroidota</taxon>
        <taxon>Flavobacteriia</taxon>
        <taxon>Flavobacteriales</taxon>
        <taxon>Flavobacteriaceae</taxon>
        <taxon>Flavobacterium</taxon>
    </lineage>
</organism>
<feature type="region of interest" description="Disordered" evidence="1">
    <location>
        <begin position="1001"/>
        <end position="1027"/>
    </location>
</feature>
<dbReference type="EMBL" id="RBLC01000001">
    <property type="protein sequence ID" value="RKS26577.1"/>
    <property type="molecule type" value="Genomic_DNA"/>
</dbReference>
<dbReference type="OrthoDB" id="1652165at2"/>
<dbReference type="InterPro" id="IPR037524">
    <property type="entry name" value="PA14/GLEYA"/>
</dbReference>
<keyword evidence="4" id="KW-1185">Reference proteome</keyword>
<evidence type="ECO:0000313" key="4">
    <source>
        <dbReference type="Proteomes" id="UP000277579"/>
    </source>
</evidence>
<feature type="domain" description="PA14" evidence="2">
    <location>
        <begin position="222"/>
        <end position="370"/>
    </location>
</feature>
<gene>
    <name evidence="3" type="ORF">CLV94_1640</name>
</gene>
<evidence type="ECO:0000313" key="3">
    <source>
        <dbReference type="EMBL" id="RKS26577.1"/>
    </source>
</evidence>
<accession>A0A495MKU4</accession>
<dbReference type="Proteomes" id="UP000277579">
    <property type="component" value="Unassembled WGS sequence"/>
</dbReference>
<reference evidence="3 4" key="1">
    <citation type="submission" date="2018-10" db="EMBL/GenBank/DDBJ databases">
        <title>Genomic Encyclopedia of Archaeal and Bacterial Type Strains, Phase II (KMG-II): from individual species to whole genera.</title>
        <authorList>
            <person name="Goeker M."/>
        </authorList>
    </citation>
    <scope>NUCLEOTIDE SEQUENCE [LARGE SCALE GENOMIC DNA]</scope>
    <source>
        <strain evidence="3 4">DSM 29537</strain>
    </source>
</reference>
<comment type="caution">
    <text evidence="3">The sequence shown here is derived from an EMBL/GenBank/DDBJ whole genome shotgun (WGS) entry which is preliminary data.</text>
</comment>
<protein>
    <recommendedName>
        <fullName evidence="2">PA14 domain-containing protein</fullName>
    </recommendedName>
</protein>
<evidence type="ECO:0000259" key="2">
    <source>
        <dbReference type="PROSITE" id="PS51820"/>
    </source>
</evidence>
<dbReference type="RefSeq" id="WP_121375888.1">
    <property type="nucleotide sequence ID" value="NZ_RBLC01000001.1"/>
</dbReference>
<dbReference type="NCBIfam" id="NF033708">
    <property type="entry name" value="T9SS_Cterm_ChiA"/>
    <property type="match status" value="1"/>
</dbReference>
<dbReference type="InterPro" id="IPR044023">
    <property type="entry name" value="Ig_7"/>
</dbReference>
<sequence length="1251" mass="133203">MKKLLLLLVLLLPVFGFSQVSLVRWDGANKQANPYLIASNITAGNITGSSNVNFFVDNWGSNGNAFNADSWPTSTSPDYSRYIQVSMTANSGQKVDLSQYNFEYQNYDNGGPSRMQVYYSKDASFPSNGTVLYTNTNLNTSNTNFNSVSVPLTGISVLANETIYIRITFYGRTNGWSGPRIRIRHGYNDSAPASHNASGPIITGTVTTACTPQGNPALSPTDFWRGYVYSYSGTPAATTYLGYVTENATFNRNVGSGAVSGLTTVLCQQPTDNFYTSYKMTKSFPAGTYTFTVGGDDGYRLKINGESGYSISDWSDHGYTTGSTTKTFASTTNVTFVLEYYERGADSQVSFDYTCANSPTAPTTLTSNATNNTICSGNSVTLTAGGGSANTSTYEWGTGTVVGSNVISGTTASITVSPTATTTYWVRRVGAAPCNFTTTGITLQITVATATATAPTSISGATTLCGGGSVTLTATGGTGSTYQWGTGTVGSNILSGTGASITVSPTATTTYWVRRINATPCSTPTAAATTTVTITTPSGDPTAFGNNTWNVYGYNTGSMTPALSYYAGYYVQNTLGVNTQDTANNGWNKETSPSYSSGWVGCAVQVDDFTMVHKRKGFPCGKYQINMDNWDDETRVYINGTSVFYNAGWSGENPTPTSVGIFALDSNSTIEVVTREVGGYANVKVSLTAVNATYNGTSWSTSPEGAAIVINGDLQLSESVTVCSCTVSANKNLKINSGVNLIIKNELVVAPTANVVVENNASIVQVNDNAANSGKIIVKRNTTPVTRYDFTYWSSPVAAADWTLHDLSPNTLADKYLSYNAAGNGWVTEMNGAAQMQTGKGYIVRAPQQYSTTAPAVFQTQFAGAPNNGQKTLDIKIGATLKSNLIGNPYPSAISADKFYEANKGVIKGTFYFWTHNIAVSSTPDANGVYNYNPASYISYNATGATGIGETNNCTTCGNNSGNKHKGNIASGQGFFVEGKVNGTIVFNNAMRVAQTGTNDQFLRTSSPTRPVTQSSEEEAGEEQPTAIEKHRLWLNITNSAGAYNEILVGYIDGATNNLDDAYDGMTYASGTALYSMLDANKLVIQGRALPFSNTDVVPLGFMAAAAGDYSIGIESVDGLFEDQKVFLVDRLTGTVHNIKNDRYTFTTAAGTFNSRFEIRYVNESLGVDTPVVDANDIVVYKNGGQIAIKADHFTIDNVQVFDLTGKEIFTKKGINSNEFTTTGINVGTQVVVAKITLDNNVTVSKKVIMN</sequence>
<dbReference type="Pfam" id="PF19081">
    <property type="entry name" value="Ig_7"/>
    <property type="match status" value="2"/>
</dbReference>
<dbReference type="PROSITE" id="PS51820">
    <property type="entry name" value="PA14"/>
    <property type="match status" value="1"/>
</dbReference>
<name>A0A495MKU4_9FLAO</name>
<dbReference type="AlphaFoldDB" id="A0A495MKU4"/>